<geneLocation type="chloroplast" evidence="2"/>
<feature type="non-terminal residue" evidence="2">
    <location>
        <position position="1"/>
    </location>
</feature>
<name>A0A068J3D4_KARVE</name>
<keyword evidence="2" id="KW-0934">Plastid</keyword>
<feature type="transmembrane region" description="Helical" evidence="1">
    <location>
        <begin position="45"/>
        <end position="66"/>
    </location>
</feature>
<reference evidence="2" key="1">
    <citation type="journal article" date="2014" name="Mol. Biol. Evol.">
        <title>Genome-wide transcript profiling reveals the coevolution of plastid gene sequences and transcript processing pathways in the fucoxanthin dinoflagellate Karlodinium veneficum.</title>
        <authorList>
            <person name="Richardson E."/>
            <person name="Dorrell R.G."/>
            <person name="Howe C.J."/>
        </authorList>
    </citation>
    <scope>NUCLEOTIDE SEQUENCE</scope>
    <source>
        <strain evidence="2">UIO297</strain>
    </source>
</reference>
<proteinExistence type="evidence at transcript level"/>
<keyword evidence="2" id="KW-0150">Chloroplast</keyword>
<evidence type="ECO:0000256" key="1">
    <source>
        <dbReference type="SAM" id="Phobius"/>
    </source>
</evidence>
<keyword evidence="1" id="KW-0472">Membrane</keyword>
<keyword evidence="1" id="KW-0812">Transmembrane</keyword>
<keyword evidence="1" id="KW-1133">Transmembrane helix</keyword>
<organism evidence="2">
    <name type="scientific">Karlodinium veneficum</name>
    <name type="common">Dinoflagellate</name>
    <name type="synonym">Karlodinium micrum</name>
    <dbReference type="NCBI Taxonomy" id="407301"/>
    <lineage>
        <taxon>Eukaryota</taxon>
        <taxon>Sar</taxon>
        <taxon>Alveolata</taxon>
        <taxon>Dinophyceae</taxon>
        <taxon>Gymnodiniales</taxon>
        <taxon>Kareniaceae</taxon>
        <taxon>Karlodinium</taxon>
    </lineage>
</organism>
<protein>
    <submittedName>
        <fullName evidence="2">Hypothetical chloroplast protein 2</fullName>
    </submittedName>
</protein>
<dbReference type="EMBL" id="KM062163">
    <property type="protein sequence ID" value="AIE11935.1"/>
    <property type="molecule type" value="mRNA"/>
</dbReference>
<accession>A0A068J3D4</accession>
<dbReference type="AlphaFoldDB" id="A0A068J3D4"/>
<gene>
    <name evidence="2" type="primary">orf1173</name>
</gene>
<evidence type="ECO:0000313" key="2">
    <source>
        <dbReference type="EMBL" id="AIE11935.1"/>
    </source>
</evidence>
<sequence>DAVSDLANRWNIPSNLVKVLRKNDGSVRKRFLEAIYPSGKENLKISPLFGVEFFTRIIVGLAGYGMKFMTGKFRRIRCNRRGNYIENFILNYKTLFFDKYGHIITKVHMSDRPHRLFQNSYIKKGKDKMPRVVTRVSFQYLANGKYVNKFREMLKYNKYLICAANHRIDF</sequence>